<dbReference type="SUPFAM" id="SSF56281">
    <property type="entry name" value="Metallo-hydrolase/oxidoreductase"/>
    <property type="match status" value="1"/>
</dbReference>
<dbReference type="Pfam" id="PF00753">
    <property type="entry name" value="Lactamase_B"/>
    <property type="match status" value="1"/>
</dbReference>
<evidence type="ECO:0000259" key="2">
    <source>
        <dbReference type="Pfam" id="PF00753"/>
    </source>
</evidence>
<dbReference type="InterPro" id="IPR036866">
    <property type="entry name" value="RibonucZ/Hydroxyglut_hydro"/>
</dbReference>
<protein>
    <recommendedName>
        <fullName evidence="2">Metallo-beta-lactamase domain-containing protein</fullName>
    </recommendedName>
</protein>
<dbReference type="InterPro" id="IPR001279">
    <property type="entry name" value="Metallo-B-lactamas"/>
</dbReference>
<dbReference type="PANTHER" id="PTHR30619">
    <property type="entry name" value="DNA INTERNALIZATION/COMPETENCE PROTEIN COMEC/REC2"/>
    <property type="match status" value="1"/>
</dbReference>
<dbReference type="STRING" id="1802306.A3C72_01415"/>
<feature type="transmembrane region" description="Helical" evidence="1">
    <location>
        <begin position="12"/>
        <end position="29"/>
    </location>
</feature>
<proteinExistence type="predicted"/>
<keyword evidence="1" id="KW-0472">Membrane</keyword>
<dbReference type="Gene3D" id="3.60.15.10">
    <property type="entry name" value="Ribonuclease Z/Hydroxyacylglutathione hydrolase-like"/>
    <property type="match status" value="1"/>
</dbReference>
<keyword evidence="1" id="KW-1133">Transmembrane helix</keyword>
<comment type="caution">
    <text evidence="3">The sequence shown here is derived from an EMBL/GenBank/DDBJ whole genome shotgun (WGS) entry which is preliminary data.</text>
</comment>
<dbReference type="CDD" id="cd07731">
    <property type="entry name" value="ComA-like_MBL-fold"/>
    <property type="match status" value="1"/>
</dbReference>
<dbReference type="InterPro" id="IPR052159">
    <property type="entry name" value="Competence_DNA_uptake"/>
</dbReference>
<dbReference type="EMBL" id="MHRK01000042">
    <property type="protein sequence ID" value="OHA23152.1"/>
    <property type="molecule type" value="Genomic_DNA"/>
</dbReference>
<sequence length="286" mass="31367">MNKTVRNLRPYILLILFFASIFIWYVVVVKSEKGNLTVSVLDIGQGDAIFIESPTGSQILVDGGPGRIVLSALPRVMPFFDHSIDLLVISNPDKDHIGGFIDILRSYEVGAVLLPGTINESEVYETLLSVIEENGVLIIKGRRGEKINLGGGAYIDVLFPDRDVSGLDTNTGSLVAKLIYGESSMLLTGDSPENIEQYLIRLDGQRLKSDVLKVGHHGSKTSTSIPFLGYVSPQYAAISVGADNSYGHPNKETIDALNQFEVETYRTDKEGTIRFVSDGSRFRLKN</sequence>
<evidence type="ECO:0000256" key="1">
    <source>
        <dbReference type="SAM" id="Phobius"/>
    </source>
</evidence>
<reference evidence="3 4" key="1">
    <citation type="journal article" date="2016" name="Nat. Commun.">
        <title>Thousands of microbial genomes shed light on interconnected biogeochemical processes in an aquifer system.</title>
        <authorList>
            <person name="Anantharaman K."/>
            <person name="Brown C.T."/>
            <person name="Hug L.A."/>
            <person name="Sharon I."/>
            <person name="Castelle C.J."/>
            <person name="Probst A.J."/>
            <person name="Thomas B.C."/>
            <person name="Singh A."/>
            <person name="Wilkins M.J."/>
            <person name="Karaoz U."/>
            <person name="Brodie E.L."/>
            <person name="Williams K.H."/>
            <person name="Hubbard S.S."/>
            <person name="Banfield J.F."/>
        </authorList>
    </citation>
    <scope>NUCLEOTIDE SEQUENCE [LARGE SCALE GENOMIC DNA]</scope>
</reference>
<dbReference type="PANTHER" id="PTHR30619:SF1">
    <property type="entry name" value="RECOMBINATION PROTEIN 2"/>
    <property type="match status" value="1"/>
</dbReference>
<organism evidence="3 4">
    <name type="scientific">Candidatus Taylorbacteria bacterium RIFCSPHIGHO2_02_FULL_43_32b</name>
    <dbReference type="NCBI Taxonomy" id="1802306"/>
    <lineage>
        <taxon>Bacteria</taxon>
        <taxon>Candidatus Tayloriibacteriota</taxon>
    </lineage>
</organism>
<dbReference type="InterPro" id="IPR035681">
    <property type="entry name" value="ComA-like_MBL"/>
</dbReference>
<evidence type="ECO:0000313" key="4">
    <source>
        <dbReference type="Proteomes" id="UP000177130"/>
    </source>
</evidence>
<gene>
    <name evidence="3" type="ORF">A3C72_01415</name>
</gene>
<name>A0A1G2MJI4_9BACT</name>
<feature type="domain" description="Metallo-beta-lactamase" evidence="2">
    <location>
        <begin position="43"/>
        <end position="238"/>
    </location>
</feature>
<keyword evidence="1" id="KW-0812">Transmembrane</keyword>
<evidence type="ECO:0000313" key="3">
    <source>
        <dbReference type="EMBL" id="OHA23152.1"/>
    </source>
</evidence>
<accession>A0A1G2MJI4</accession>
<dbReference type="Proteomes" id="UP000177130">
    <property type="component" value="Unassembled WGS sequence"/>
</dbReference>
<dbReference type="AlphaFoldDB" id="A0A1G2MJI4"/>